<accession>A0A4Y2A143</accession>
<evidence type="ECO:0000313" key="1">
    <source>
        <dbReference type="EMBL" id="GBL72764.1"/>
    </source>
</evidence>
<gene>
    <name evidence="1" type="ORF">AVEN_127986_1</name>
</gene>
<dbReference type="EMBL" id="BGPR01000002">
    <property type="protein sequence ID" value="GBL72764.1"/>
    <property type="molecule type" value="Genomic_DNA"/>
</dbReference>
<reference evidence="1 2" key="1">
    <citation type="journal article" date="2019" name="Sci. Rep.">
        <title>Orb-weaving spider Araneus ventricosus genome elucidates the spidroin gene catalogue.</title>
        <authorList>
            <person name="Kono N."/>
            <person name="Nakamura H."/>
            <person name="Ohtoshi R."/>
            <person name="Moran D.A.P."/>
            <person name="Shinohara A."/>
            <person name="Yoshida Y."/>
            <person name="Fujiwara M."/>
            <person name="Mori M."/>
            <person name="Tomita M."/>
            <person name="Arakawa K."/>
        </authorList>
    </citation>
    <scope>NUCLEOTIDE SEQUENCE [LARGE SCALE GENOMIC DNA]</scope>
</reference>
<evidence type="ECO:0000313" key="2">
    <source>
        <dbReference type="Proteomes" id="UP000499080"/>
    </source>
</evidence>
<proteinExistence type="predicted"/>
<dbReference type="AlphaFoldDB" id="A0A4Y2A143"/>
<sequence length="100" mass="10985">MSQGLMIKGGICGFLCSSKRPGAIRQRLRKKSDLAPISNRQVVFLLKFPAKMSHICISLGRKPGNSPAALLTAMCNSLLKKASTRVWIMLVKSTTRRQNA</sequence>
<name>A0A4Y2A143_ARAVE</name>
<dbReference type="Proteomes" id="UP000499080">
    <property type="component" value="Unassembled WGS sequence"/>
</dbReference>
<comment type="caution">
    <text evidence="1">The sequence shown here is derived from an EMBL/GenBank/DDBJ whole genome shotgun (WGS) entry which is preliminary data.</text>
</comment>
<protein>
    <submittedName>
        <fullName evidence="1">Uncharacterized protein</fullName>
    </submittedName>
</protein>
<keyword evidence="2" id="KW-1185">Reference proteome</keyword>
<organism evidence="1 2">
    <name type="scientific">Araneus ventricosus</name>
    <name type="common">Orbweaver spider</name>
    <name type="synonym">Epeira ventricosa</name>
    <dbReference type="NCBI Taxonomy" id="182803"/>
    <lineage>
        <taxon>Eukaryota</taxon>
        <taxon>Metazoa</taxon>
        <taxon>Ecdysozoa</taxon>
        <taxon>Arthropoda</taxon>
        <taxon>Chelicerata</taxon>
        <taxon>Arachnida</taxon>
        <taxon>Araneae</taxon>
        <taxon>Araneomorphae</taxon>
        <taxon>Entelegynae</taxon>
        <taxon>Araneoidea</taxon>
        <taxon>Araneidae</taxon>
        <taxon>Araneus</taxon>
    </lineage>
</organism>